<proteinExistence type="predicted"/>
<dbReference type="EMBL" id="JAINUG010000068">
    <property type="protein sequence ID" value="KAJ8401805.1"/>
    <property type="molecule type" value="Genomic_DNA"/>
</dbReference>
<accession>A0AAD7WM66</accession>
<comment type="caution">
    <text evidence="2">The sequence shown here is derived from an EMBL/GenBank/DDBJ whole genome shotgun (WGS) entry which is preliminary data.</text>
</comment>
<evidence type="ECO:0000313" key="3">
    <source>
        <dbReference type="Proteomes" id="UP001221898"/>
    </source>
</evidence>
<organism evidence="2 3">
    <name type="scientific">Aldrovandia affinis</name>
    <dbReference type="NCBI Taxonomy" id="143900"/>
    <lineage>
        <taxon>Eukaryota</taxon>
        <taxon>Metazoa</taxon>
        <taxon>Chordata</taxon>
        <taxon>Craniata</taxon>
        <taxon>Vertebrata</taxon>
        <taxon>Euteleostomi</taxon>
        <taxon>Actinopterygii</taxon>
        <taxon>Neopterygii</taxon>
        <taxon>Teleostei</taxon>
        <taxon>Notacanthiformes</taxon>
        <taxon>Halosauridae</taxon>
        <taxon>Aldrovandia</taxon>
    </lineage>
</organism>
<evidence type="ECO:0000256" key="1">
    <source>
        <dbReference type="SAM" id="MobiDB-lite"/>
    </source>
</evidence>
<protein>
    <submittedName>
        <fullName evidence="2">Uncharacterized protein</fullName>
    </submittedName>
</protein>
<reference evidence="2" key="1">
    <citation type="journal article" date="2023" name="Science">
        <title>Genome structures resolve the early diversification of teleost fishes.</title>
        <authorList>
            <person name="Parey E."/>
            <person name="Louis A."/>
            <person name="Montfort J."/>
            <person name="Bouchez O."/>
            <person name="Roques C."/>
            <person name="Iampietro C."/>
            <person name="Lluch J."/>
            <person name="Castinel A."/>
            <person name="Donnadieu C."/>
            <person name="Desvignes T."/>
            <person name="Floi Bucao C."/>
            <person name="Jouanno E."/>
            <person name="Wen M."/>
            <person name="Mejri S."/>
            <person name="Dirks R."/>
            <person name="Jansen H."/>
            <person name="Henkel C."/>
            <person name="Chen W.J."/>
            <person name="Zahm M."/>
            <person name="Cabau C."/>
            <person name="Klopp C."/>
            <person name="Thompson A.W."/>
            <person name="Robinson-Rechavi M."/>
            <person name="Braasch I."/>
            <person name="Lecointre G."/>
            <person name="Bobe J."/>
            <person name="Postlethwait J.H."/>
            <person name="Berthelot C."/>
            <person name="Roest Crollius H."/>
            <person name="Guiguen Y."/>
        </authorList>
    </citation>
    <scope>NUCLEOTIDE SEQUENCE</scope>
    <source>
        <strain evidence="2">NC1722</strain>
    </source>
</reference>
<sequence>MLAQRVFADPSPVWAQLELLSREPAVLLDGHGSLAGASLSVPASCLSFETLPHSRTPAPFLRRSSLGARQIQEPSTRVRRGPCSSLIPSGSPGYCRPRLEYSDLRRL</sequence>
<evidence type="ECO:0000313" key="2">
    <source>
        <dbReference type="EMBL" id="KAJ8401805.1"/>
    </source>
</evidence>
<gene>
    <name evidence="2" type="ORF">AAFF_G00377760</name>
</gene>
<name>A0AAD7WM66_9TELE</name>
<dbReference type="Proteomes" id="UP001221898">
    <property type="component" value="Unassembled WGS sequence"/>
</dbReference>
<dbReference type="AlphaFoldDB" id="A0AAD7WM66"/>
<feature type="region of interest" description="Disordered" evidence="1">
    <location>
        <begin position="68"/>
        <end position="92"/>
    </location>
</feature>
<keyword evidence="3" id="KW-1185">Reference proteome</keyword>